<feature type="repeat" description="ANK" evidence="2">
    <location>
        <begin position="1174"/>
        <end position="1197"/>
    </location>
</feature>
<feature type="region of interest" description="Disordered" evidence="3">
    <location>
        <begin position="1301"/>
        <end position="1358"/>
    </location>
</feature>
<dbReference type="InterPro" id="IPR002110">
    <property type="entry name" value="Ankyrin_rpt"/>
</dbReference>
<evidence type="ECO:0008006" key="9">
    <source>
        <dbReference type="Google" id="ProtNLM"/>
    </source>
</evidence>
<comment type="caution">
    <text evidence="7">The sequence shown here is derived from an EMBL/GenBank/DDBJ whole genome shotgun (WGS) entry which is preliminary data.</text>
</comment>
<dbReference type="PROSITE" id="PS50088">
    <property type="entry name" value="ANK_REPEAT"/>
    <property type="match status" value="2"/>
</dbReference>
<reference evidence="7" key="1">
    <citation type="submission" date="2021-03" db="EMBL/GenBank/DDBJ databases">
        <title>Comparative genomics and phylogenomic investigation of the class Geoglossomycetes provide insights into ecological specialization and systematics.</title>
        <authorList>
            <person name="Melie T."/>
            <person name="Pirro S."/>
            <person name="Miller A.N."/>
            <person name="Quandt A."/>
        </authorList>
    </citation>
    <scope>NUCLEOTIDE SEQUENCE</scope>
    <source>
        <strain evidence="7">GBOQ0MN5Z8</strain>
    </source>
</reference>
<protein>
    <recommendedName>
        <fullName evidence="9">NACHT domain-containing protein</fullName>
    </recommendedName>
</protein>
<evidence type="ECO:0000256" key="2">
    <source>
        <dbReference type="PROSITE-ProRule" id="PRU00023"/>
    </source>
</evidence>
<dbReference type="InterPro" id="IPR036770">
    <property type="entry name" value="Ankyrin_rpt-contain_sf"/>
</dbReference>
<feature type="domain" description="DUF7708" evidence="5">
    <location>
        <begin position="96"/>
        <end position="196"/>
    </location>
</feature>
<dbReference type="Gene3D" id="3.40.50.300">
    <property type="entry name" value="P-loop containing nucleotide triphosphate hydrolases"/>
    <property type="match status" value="1"/>
</dbReference>
<dbReference type="Pfam" id="PF24809">
    <property type="entry name" value="DUF7708"/>
    <property type="match status" value="1"/>
</dbReference>
<keyword evidence="2" id="KW-0040">ANK repeat</keyword>
<dbReference type="SMART" id="SM00248">
    <property type="entry name" value="ANK"/>
    <property type="match status" value="4"/>
</dbReference>
<evidence type="ECO:0000259" key="4">
    <source>
        <dbReference type="Pfam" id="PF22939"/>
    </source>
</evidence>
<feature type="compositionally biased region" description="Polar residues" evidence="3">
    <location>
        <begin position="1306"/>
        <end position="1324"/>
    </location>
</feature>
<evidence type="ECO:0000313" key="8">
    <source>
        <dbReference type="Proteomes" id="UP000698800"/>
    </source>
</evidence>
<dbReference type="Gene3D" id="1.25.40.20">
    <property type="entry name" value="Ankyrin repeat-containing domain"/>
    <property type="match status" value="2"/>
</dbReference>
<dbReference type="SUPFAM" id="SSF52540">
    <property type="entry name" value="P-loop containing nucleoside triphosphate hydrolases"/>
    <property type="match status" value="1"/>
</dbReference>
<dbReference type="PANTHER" id="PTHR10039">
    <property type="entry name" value="AMELOGENIN"/>
    <property type="match status" value="1"/>
</dbReference>
<dbReference type="OrthoDB" id="21416at2759"/>
<dbReference type="PROSITE" id="PS50297">
    <property type="entry name" value="ANK_REP_REGION"/>
    <property type="match status" value="2"/>
</dbReference>
<dbReference type="Pfam" id="PF22939">
    <property type="entry name" value="WHD_GPIID"/>
    <property type="match status" value="1"/>
</dbReference>
<dbReference type="EMBL" id="JAGHQL010000137">
    <property type="protein sequence ID" value="KAH0537608.1"/>
    <property type="molecule type" value="Genomic_DNA"/>
</dbReference>
<dbReference type="InterPro" id="IPR056125">
    <property type="entry name" value="DUF7708"/>
</dbReference>
<dbReference type="InterPro" id="IPR027417">
    <property type="entry name" value="P-loop_NTPase"/>
</dbReference>
<keyword evidence="1" id="KW-0677">Repeat</keyword>
<accession>A0A9P8I553</accession>
<evidence type="ECO:0000259" key="6">
    <source>
        <dbReference type="Pfam" id="PF24883"/>
    </source>
</evidence>
<dbReference type="Pfam" id="PF12796">
    <property type="entry name" value="Ank_2"/>
    <property type="match status" value="2"/>
</dbReference>
<keyword evidence="8" id="KW-1185">Reference proteome</keyword>
<feature type="domain" description="Nephrocystin 3-like N-terminal" evidence="6">
    <location>
        <begin position="248"/>
        <end position="399"/>
    </location>
</feature>
<organism evidence="7 8">
    <name type="scientific">Glutinoglossum americanum</name>
    <dbReference type="NCBI Taxonomy" id="1670608"/>
    <lineage>
        <taxon>Eukaryota</taxon>
        <taxon>Fungi</taxon>
        <taxon>Dikarya</taxon>
        <taxon>Ascomycota</taxon>
        <taxon>Pezizomycotina</taxon>
        <taxon>Geoglossomycetes</taxon>
        <taxon>Geoglossales</taxon>
        <taxon>Geoglossaceae</taxon>
        <taxon>Glutinoglossum</taxon>
    </lineage>
</organism>
<dbReference type="PANTHER" id="PTHR10039:SF14">
    <property type="entry name" value="NACHT DOMAIN-CONTAINING PROTEIN"/>
    <property type="match status" value="1"/>
</dbReference>
<dbReference type="InterPro" id="IPR054471">
    <property type="entry name" value="GPIID_WHD"/>
</dbReference>
<dbReference type="Pfam" id="PF24883">
    <property type="entry name" value="NPHP3_N"/>
    <property type="match status" value="1"/>
</dbReference>
<gene>
    <name evidence="7" type="ORF">FGG08_005600</name>
</gene>
<evidence type="ECO:0000256" key="1">
    <source>
        <dbReference type="ARBA" id="ARBA00022737"/>
    </source>
</evidence>
<evidence type="ECO:0000313" key="7">
    <source>
        <dbReference type="EMBL" id="KAH0537608.1"/>
    </source>
</evidence>
<name>A0A9P8I553_9PEZI</name>
<feature type="repeat" description="ANK" evidence="2">
    <location>
        <begin position="1139"/>
        <end position="1160"/>
    </location>
</feature>
<sequence length="1373" mass="155612">MSASISTSDRNFRRVLEDFKATLSQDDKDDFKLSTLDDLKLEILAIQEEQATERKMKNSARLKSFLEAMEQYDEVVKVFLNTSEILAFVWVANTFADAFDALLDAYQDIGESIPLFAQYESLFKNNPYMYTVLELIYVDILEFHRKALGYFKQRMWKQLFHATWKTFRTKFSGILANLRRHKTLVESQANLIQFTEIQKTRAAAEAQVRSMRKTELRQMRMEVRSWLSSADSDMDHESVAKVRVDYPDTGRWLLKQSQVRAWCDPDSSSIQLLWLNGIPGAGKTVLASLLIDECRKIPTICVAFFYCKYEDPQRNSFVAIARSILLQLLHHKKTLLSYIYEKAFTGGGSSLESLELAQELLKVALMAFDRVYLVIDGLDECRKTEKMLISTWFQSMVNSVSADDPLNLRCLFIGQVDNDTSHLLNAIPTLQITSAHNSEDIANYCKVWAGKIREKFELSSVDTESLVTTVSARADGMFLFARLVMSNFLSQNSRAKLRKEMAPEHFPHGLEQAYARIIHRVFTEAQPSEREDAAKLLGWLVCARRPLKWHEIQGAWSFDSDTQTFDYEERRLRTDSKELCGSLVEIRNGGVIDLVHLTAKFYLLQQKLVLQDAEEFNLTCLCLGYMNLPCFDMGIPDTDIRSAFLQGHYAFTDYAIAYWSEHLERCVQGGQLDNLTSFGTLAGILRVFLSTHHTDTGGRPSTSKAPQQMFQRFSMEDFFRKLIDAVNYASQMKVNSKEVHQTHSLDLADQIARMRSIMEKMAGRSDPKQKHRLHTLYGPNLFKCSRMPCKYFYEGFPSSQERDRHFEKHQRMYFCTYPGCHIALIGFQSGKDLEKHETEYHQKIEDGSTFPWHLPPGSINIGQEVRLGNLAAVETWMEQFEGYIPCNILVKFDTPRGPLNVAIECRNEQIYNILLSRAPESFFSLKSNQGDYHSLMAKTIKSRNEEAVRALLSLAKHVSTVAMYSLVSKALNLKQDTLALTLMEHPDSGLRRLSNGQKWSRRRSSSYLTLAIRHARIAVVRSLVLDHGIQPNHKDSNSRTALTAAAEFGQEEIVEFLLGTGKCTIRAISRGGATAASMAARQGHERIIRLLFPQEPLPKDIEPLLKSAELRNAVIAGDAERVGVLLKQQDIKAGLADTSGYTPLLLAVERGHDSIVKQLLGRADVQINRDNYTFRRNPLHLAIFNGHEAVVRLLLSRKEVGVKDQLYFPSIRMSTDALGIATHLGNEAIIKLLKEHVSVTTPPPTVHATKLPSPISELAKSPAFSSPGSNRELQDYQMELMLLEQQNKRRLLMARREMDALPAGTRQETITNDRQSQPTASPLWSPSPREFAPSSTCSERDVSAEAAEDPDSAIAAASPDAIDWSELASLFSD</sequence>
<evidence type="ECO:0000256" key="3">
    <source>
        <dbReference type="SAM" id="MobiDB-lite"/>
    </source>
</evidence>
<evidence type="ECO:0000259" key="5">
    <source>
        <dbReference type="Pfam" id="PF24809"/>
    </source>
</evidence>
<dbReference type="Proteomes" id="UP000698800">
    <property type="component" value="Unassembled WGS sequence"/>
</dbReference>
<feature type="domain" description="GPI inositol-deacylase winged helix" evidence="4">
    <location>
        <begin position="529"/>
        <end position="608"/>
    </location>
</feature>
<dbReference type="InterPro" id="IPR056884">
    <property type="entry name" value="NPHP3-like_N"/>
</dbReference>
<proteinExistence type="predicted"/>
<dbReference type="SUPFAM" id="SSF48403">
    <property type="entry name" value="Ankyrin repeat"/>
    <property type="match status" value="1"/>
</dbReference>